<protein>
    <submittedName>
        <fullName evidence="2">Myo-inositol catabolism protein</fullName>
    </submittedName>
</protein>
<dbReference type="InterPro" id="IPR036237">
    <property type="entry name" value="Xyl_isomerase-like_sf"/>
</dbReference>
<dbReference type="SUPFAM" id="SSF51658">
    <property type="entry name" value="Xylose isomerase-like"/>
    <property type="match status" value="1"/>
</dbReference>
<dbReference type="RefSeq" id="WP_097574201.1">
    <property type="nucleotide sequence ID" value="NZ_NWQG01000077.1"/>
</dbReference>
<name>A0A2A6FFS1_9HYPH</name>
<dbReference type="InterPro" id="IPR050312">
    <property type="entry name" value="IolE/XylAMocC-like"/>
</dbReference>
<dbReference type="Pfam" id="PF01261">
    <property type="entry name" value="AP_endonuc_2"/>
    <property type="match status" value="1"/>
</dbReference>
<dbReference type="EMBL" id="NWQG01000077">
    <property type="protein sequence ID" value="PDQ20592.1"/>
    <property type="molecule type" value="Genomic_DNA"/>
</dbReference>
<sequence>MNERTIVEDLKVGCQTFTWEMLGDRFAGGPDDFIKAIADGGYAGIEITDTMIGRYAGKPAEFATALKSSGLTLVAFAFGSKSGFTVKDQIGADLETAKRWIDFAAAFPGALVSMGSATVVSDGPRDDKFAIAAEVYNKAGELGRKAGVQVAVHPSSHHNTLLFDRADYDRIFPLLDPSLVGWVPDTGHILRGHKDMADTLTTYRDRIRYVHLKDVDAGGTWAMLGKGVCDTAKVIEIASAAPNFNGWLVLEEESETAAADPAAAVKTNRQTMRGYGA</sequence>
<feature type="domain" description="Xylose isomerase-like TIM barrel" evidence="1">
    <location>
        <begin position="35"/>
        <end position="271"/>
    </location>
</feature>
<dbReference type="AlphaFoldDB" id="A0A2A6FFS1"/>
<evidence type="ECO:0000313" key="3">
    <source>
        <dbReference type="Proteomes" id="UP000219182"/>
    </source>
</evidence>
<dbReference type="PANTHER" id="PTHR12110">
    <property type="entry name" value="HYDROXYPYRUVATE ISOMERASE"/>
    <property type="match status" value="1"/>
</dbReference>
<evidence type="ECO:0000259" key="1">
    <source>
        <dbReference type="Pfam" id="PF01261"/>
    </source>
</evidence>
<dbReference type="InterPro" id="IPR013022">
    <property type="entry name" value="Xyl_isomerase-like_TIM-brl"/>
</dbReference>
<dbReference type="Gene3D" id="3.20.20.150">
    <property type="entry name" value="Divalent-metal-dependent TIM barrel enzymes"/>
    <property type="match status" value="1"/>
</dbReference>
<comment type="caution">
    <text evidence="2">The sequence shown here is derived from an EMBL/GenBank/DDBJ whole genome shotgun (WGS) entry which is preliminary data.</text>
</comment>
<evidence type="ECO:0000313" key="2">
    <source>
        <dbReference type="EMBL" id="PDQ20592.1"/>
    </source>
</evidence>
<reference evidence="2 3" key="1">
    <citation type="submission" date="2017-09" db="EMBL/GenBank/DDBJ databases">
        <title>Mesorhizobum sanjuanii sp. nov. isolated from nodules of Lotus tenuis in saline-alkaline lowlands of Flooding Pampa.</title>
        <authorList>
            <person name="Sannazzaro A.I."/>
            <person name="Torres Tejerizo G.A."/>
            <person name="Fontana F."/>
            <person name="Cumpa Velazquez L.M."/>
            <person name="Hansen L."/>
            <person name="Pistorio M."/>
            <person name="Estrella M.J."/>
        </authorList>
    </citation>
    <scope>NUCLEOTIDE SEQUENCE [LARGE SCALE GENOMIC DNA]</scope>
    <source>
        <strain evidence="2 3">BSA136</strain>
    </source>
</reference>
<proteinExistence type="predicted"/>
<dbReference type="Proteomes" id="UP000219182">
    <property type="component" value="Unassembled WGS sequence"/>
</dbReference>
<gene>
    <name evidence="2" type="ORF">CN311_13460</name>
</gene>
<accession>A0A2A6FFS1</accession>
<keyword evidence="3" id="KW-1185">Reference proteome</keyword>
<organism evidence="2 3">
    <name type="scientific">Mesorhizobium sanjuanii</name>
    <dbReference type="NCBI Taxonomy" id="2037900"/>
    <lineage>
        <taxon>Bacteria</taxon>
        <taxon>Pseudomonadati</taxon>
        <taxon>Pseudomonadota</taxon>
        <taxon>Alphaproteobacteria</taxon>
        <taxon>Hyphomicrobiales</taxon>
        <taxon>Phyllobacteriaceae</taxon>
        <taxon>Mesorhizobium</taxon>
    </lineage>
</organism>
<dbReference type="PANTHER" id="PTHR12110:SF41">
    <property type="entry name" value="INOSOSE DEHYDRATASE"/>
    <property type="match status" value="1"/>
</dbReference>